<dbReference type="AlphaFoldDB" id="A0A519BG67"/>
<dbReference type="Pfam" id="PF00561">
    <property type="entry name" value="Abhydrolase_1"/>
    <property type="match status" value="1"/>
</dbReference>
<dbReference type="InterPro" id="IPR000073">
    <property type="entry name" value="AB_hydrolase_1"/>
</dbReference>
<name>A0A519BG67_ACIG2</name>
<reference evidence="2 3" key="1">
    <citation type="journal article" date="2019" name="ISME J.">
        <title>Insights into ecological role of a new deltaproteobacterial order Candidatus Acidulodesulfobacterales by metagenomics and metatranscriptomics.</title>
        <authorList>
            <person name="Tan S."/>
            <person name="Liu J."/>
            <person name="Fang Y."/>
            <person name="Hedlund B.P."/>
            <person name="Lian Z.H."/>
            <person name="Huang L.Y."/>
            <person name="Li J.T."/>
            <person name="Huang L.N."/>
            <person name="Li W.J."/>
            <person name="Jiang H.C."/>
            <person name="Dong H.L."/>
            <person name="Shu W.S."/>
        </authorList>
    </citation>
    <scope>NUCLEOTIDE SEQUENCE [LARGE SCALE GENOMIC DNA]</scope>
    <source>
        <strain evidence="2">AP2</strain>
    </source>
</reference>
<dbReference type="PANTHER" id="PTHR43798:SF33">
    <property type="entry name" value="HYDROLASE, PUTATIVE (AFU_ORTHOLOGUE AFUA_2G14860)-RELATED"/>
    <property type="match status" value="1"/>
</dbReference>
<dbReference type="PANTHER" id="PTHR43798">
    <property type="entry name" value="MONOACYLGLYCEROL LIPASE"/>
    <property type="match status" value="1"/>
</dbReference>
<dbReference type="EMBL" id="SGBC01000002">
    <property type="protein sequence ID" value="RZD16265.1"/>
    <property type="molecule type" value="Genomic_DNA"/>
</dbReference>
<organism evidence="2 3">
    <name type="scientific">Acididesulfobacter guangdongensis</name>
    <dbReference type="NCBI Taxonomy" id="2597225"/>
    <lineage>
        <taxon>Bacteria</taxon>
        <taxon>Deltaproteobacteria</taxon>
        <taxon>Candidatus Acidulodesulfobacterales</taxon>
        <taxon>Candidatus Acididesulfobacter</taxon>
    </lineage>
</organism>
<comment type="caution">
    <text evidence="2">The sequence shown here is derived from an EMBL/GenBank/DDBJ whole genome shotgun (WGS) entry which is preliminary data.</text>
</comment>
<keyword evidence="2" id="KW-0378">Hydrolase</keyword>
<evidence type="ECO:0000313" key="3">
    <source>
        <dbReference type="Proteomes" id="UP000316562"/>
    </source>
</evidence>
<dbReference type="GO" id="GO:0016020">
    <property type="term" value="C:membrane"/>
    <property type="evidence" value="ECO:0007669"/>
    <property type="project" value="TreeGrafter"/>
</dbReference>
<dbReference type="InterPro" id="IPR050266">
    <property type="entry name" value="AB_hydrolase_sf"/>
</dbReference>
<sequence length="279" mass="32593">MSFITIQEELEIFYILHKKNEHAKTIVLVHGAGGNHLSMLYIFNYIKKKWGNFFNIITFDLPFHYKSTYAKNTNAICTINKKVTINFYSSVLHELLEKLHLISNNNIIMVGHSMGVQISLRYASLFAENINKIMLIAGCDKVPVKDSFILSLHNNYDRTIKLFLKDAYSNETYHDMVKFKNAIDDINRTHYKIVINDFAAVKSFNKSDKDIDFAELNKKNIYFNILYSERDKIINQDCILALKNKLSFAKLNLIERKSHIEIIFGSRKLNNFIDEFLEQ</sequence>
<evidence type="ECO:0000259" key="1">
    <source>
        <dbReference type="Pfam" id="PF00561"/>
    </source>
</evidence>
<dbReference type="GO" id="GO:0016787">
    <property type="term" value="F:hydrolase activity"/>
    <property type="evidence" value="ECO:0007669"/>
    <property type="project" value="UniProtKB-KW"/>
</dbReference>
<gene>
    <name evidence="2" type="ORF">EVJ46_04315</name>
</gene>
<dbReference type="Proteomes" id="UP000316562">
    <property type="component" value="Unassembled WGS sequence"/>
</dbReference>
<dbReference type="InterPro" id="IPR029058">
    <property type="entry name" value="AB_hydrolase_fold"/>
</dbReference>
<dbReference type="Gene3D" id="3.40.50.1820">
    <property type="entry name" value="alpha/beta hydrolase"/>
    <property type="match status" value="1"/>
</dbReference>
<proteinExistence type="predicted"/>
<feature type="domain" description="AB hydrolase-1" evidence="1">
    <location>
        <begin position="25"/>
        <end position="146"/>
    </location>
</feature>
<accession>A0A519BG67</accession>
<dbReference type="SUPFAM" id="SSF53474">
    <property type="entry name" value="alpha/beta-Hydrolases"/>
    <property type="match status" value="1"/>
</dbReference>
<evidence type="ECO:0000313" key="2">
    <source>
        <dbReference type="EMBL" id="RZD16265.1"/>
    </source>
</evidence>
<protein>
    <submittedName>
        <fullName evidence="2">Alpha/beta hydrolase</fullName>
    </submittedName>
</protein>